<dbReference type="RefSeq" id="WP_045201534.1">
    <property type="nucleotide sequence ID" value="NZ_CP158809.1"/>
</dbReference>
<feature type="signal peptide" evidence="1">
    <location>
        <begin position="1"/>
        <end position="26"/>
    </location>
</feature>
<evidence type="ECO:0000256" key="1">
    <source>
        <dbReference type="SAM" id="SignalP"/>
    </source>
</evidence>
<reference evidence="2 3" key="1">
    <citation type="submission" date="2016-10" db="EMBL/GenBank/DDBJ databases">
        <title>Comparative genome analysis of multiple Pseudomonas spp. focuses on biocontrol and plant growth promoting traits.</title>
        <authorList>
            <person name="Tao X.-Y."/>
            <person name="Taylor C.G."/>
        </authorList>
    </citation>
    <scope>NUCLEOTIDE SEQUENCE [LARGE SCALE GENOMIC DNA]</scope>
    <source>
        <strain evidence="2 3">15D11</strain>
    </source>
</reference>
<proteinExistence type="predicted"/>
<evidence type="ECO:0000313" key="3">
    <source>
        <dbReference type="Proteomes" id="UP000285286"/>
    </source>
</evidence>
<dbReference type="AlphaFoldDB" id="A0A423CZ80"/>
<organism evidence="2 3">
    <name type="scientific">Pseudomonas vranovensis</name>
    <dbReference type="NCBI Taxonomy" id="321661"/>
    <lineage>
        <taxon>Bacteria</taxon>
        <taxon>Pseudomonadati</taxon>
        <taxon>Pseudomonadota</taxon>
        <taxon>Gammaproteobacteria</taxon>
        <taxon>Pseudomonadales</taxon>
        <taxon>Pseudomonadaceae</taxon>
        <taxon>Pseudomonas</taxon>
    </lineage>
</organism>
<dbReference type="Proteomes" id="UP000285286">
    <property type="component" value="Unassembled WGS sequence"/>
</dbReference>
<protein>
    <submittedName>
        <fullName evidence="2">Uncharacterized protein</fullName>
    </submittedName>
</protein>
<keyword evidence="1" id="KW-0732">Signal</keyword>
<dbReference type="EMBL" id="MOAM01000035">
    <property type="protein sequence ID" value="ROL64662.1"/>
    <property type="molecule type" value="Genomic_DNA"/>
</dbReference>
<accession>A0A423CZ80</accession>
<gene>
    <name evidence="2" type="ORF">BHU25_22540</name>
</gene>
<feature type="chain" id="PRO_5019059998" evidence="1">
    <location>
        <begin position="27"/>
        <end position="187"/>
    </location>
</feature>
<evidence type="ECO:0000313" key="2">
    <source>
        <dbReference type="EMBL" id="ROL64662.1"/>
    </source>
</evidence>
<keyword evidence="3" id="KW-1185">Reference proteome</keyword>
<sequence>MISRAKKILCLPGILLLAAVSSQAVAGHFVIDMQTDEGRKLAKTIGTDKYRYALFNEFSKDAPYSAIALSNSEGFKDGVVVYNAVINATEQGAKMIFTQFVDCGKLQTNEGFIEVNDQPIKVLHECREEKPGTKVSIFLPVSDAAQHYIYNAFAKDVPVKVRMDKHPVVFPTDGFLEAWSVRNKKAL</sequence>
<name>A0A423CZ80_9PSED</name>
<comment type="caution">
    <text evidence="2">The sequence shown here is derived from an EMBL/GenBank/DDBJ whole genome shotgun (WGS) entry which is preliminary data.</text>
</comment>